<dbReference type="SFLD" id="SFLDG01280">
    <property type="entry name" value="HydE/PylB-like"/>
    <property type="match status" value="1"/>
</dbReference>
<dbReference type="EMBL" id="SJSA01000001">
    <property type="protein sequence ID" value="TGG40067.1"/>
    <property type="molecule type" value="Genomic_DNA"/>
</dbReference>
<gene>
    <name evidence="10" type="primary">hydE</name>
    <name evidence="10" type="ORF">EZ315_04890</name>
</gene>
<dbReference type="InterPro" id="IPR024021">
    <property type="entry name" value="FeFe-hyd_HydE_rSAM"/>
</dbReference>
<evidence type="ECO:0000256" key="7">
    <source>
        <dbReference type="PIRSR" id="PIRSR004762-1"/>
    </source>
</evidence>
<dbReference type="Proteomes" id="UP000297635">
    <property type="component" value="Unassembled WGS sequence"/>
</dbReference>
<evidence type="ECO:0000256" key="1">
    <source>
        <dbReference type="ARBA" id="ARBA00022485"/>
    </source>
</evidence>
<dbReference type="SMART" id="SM00876">
    <property type="entry name" value="BATS"/>
    <property type="match status" value="1"/>
</dbReference>
<dbReference type="SFLD" id="SFLDS00029">
    <property type="entry name" value="Radical_SAM"/>
    <property type="match status" value="1"/>
</dbReference>
<dbReference type="GO" id="GO:0042364">
    <property type="term" value="P:water-soluble vitamin biosynthetic process"/>
    <property type="evidence" value="ECO:0007669"/>
    <property type="project" value="UniProtKB-ARBA"/>
</dbReference>
<feature type="binding site" evidence="7">
    <location>
        <position position="62"/>
    </location>
    <ligand>
        <name>[4Fe-4S] cluster</name>
        <dbReference type="ChEBI" id="CHEBI:49883"/>
        <note>4Fe-4S-S-AdoMet</note>
    </ligand>
</feature>
<dbReference type="SUPFAM" id="SSF102114">
    <property type="entry name" value="Radical SAM enzymes"/>
    <property type="match status" value="1"/>
</dbReference>
<evidence type="ECO:0000259" key="9">
    <source>
        <dbReference type="PROSITE" id="PS51918"/>
    </source>
</evidence>
<accession>A0A4Z0V6V5</accession>
<evidence type="ECO:0000256" key="6">
    <source>
        <dbReference type="ARBA" id="ARBA00034078"/>
    </source>
</evidence>
<sequence>MRPRHQSSVDNDFILKILDKDAPRALIGKLHADARRLTDEVFGRDVYARGLIEITNVCRNNCLYCGIRSGNTSVSRYTLSTEQIVSSCRTAHSAGLRSFVLQGGENPALTADRIESIVREISSEFPDSAITLSLGEWDDNDIQRFREAGATRYLLRHETRSETHYLRLHPESMSLHNRIRCLRTLKRTGYQTGTGMMIGTPFQTLGNIIEDIDFLRELQPEMIGIGPFIPADNTPFSTFPAGSVELTLRLISVLRLIFPKANIPATTALATLDPTRGRIAGLNAGANVVMPNISPPDARNAYRLYDNKAAFGLESIDGIDGLARSLAESGFNLSFDRGDYRG</sequence>
<dbReference type="InterPro" id="IPR013785">
    <property type="entry name" value="Aldolase_TIM"/>
</dbReference>
<comment type="cofactor">
    <cofactor evidence="6">
        <name>[2Fe-2S] cluster</name>
        <dbReference type="ChEBI" id="CHEBI:190135"/>
    </cofactor>
</comment>
<dbReference type="SFLD" id="SFLDG01060">
    <property type="entry name" value="BATS_domain_containing"/>
    <property type="match status" value="1"/>
</dbReference>
<dbReference type="CDD" id="cd01335">
    <property type="entry name" value="Radical_SAM"/>
    <property type="match status" value="1"/>
</dbReference>
<dbReference type="InterPro" id="IPR058240">
    <property type="entry name" value="rSAM_sf"/>
</dbReference>
<dbReference type="GO" id="GO:0051539">
    <property type="term" value="F:4 iron, 4 sulfur cluster binding"/>
    <property type="evidence" value="ECO:0007669"/>
    <property type="project" value="UniProtKB-KW"/>
</dbReference>
<feature type="binding site" evidence="8">
    <location>
        <position position="158"/>
    </location>
    <ligand>
        <name>S-adenosyl-L-methionine</name>
        <dbReference type="ChEBI" id="CHEBI:59789"/>
    </ligand>
</feature>
<evidence type="ECO:0000313" key="10">
    <source>
        <dbReference type="EMBL" id="TGG40067.1"/>
    </source>
</evidence>
<keyword evidence="11" id="KW-1185">Reference proteome</keyword>
<organism evidence="10 11">
    <name type="scientific">Duncaniella freteri</name>
    <dbReference type="NCBI Taxonomy" id="2530391"/>
    <lineage>
        <taxon>Bacteria</taxon>
        <taxon>Pseudomonadati</taxon>
        <taxon>Bacteroidota</taxon>
        <taxon>Bacteroidia</taxon>
        <taxon>Bacteroidales</taxon>
        <taxon>Muribaculaceae</taxon>
        <taxon>Duncaniella</taxon>
    </lineage>
</organism>
<keyword evidence="4 7" id="KW-0408">Iron</keyword>
<feature type="domain" description="Radical SAM core" evidence="9">
    <location>
        <begin position="44"/>
        <end position="266"/>
    </location>
</feature>
<protein>
    <submittedName>
        <fullName evidence="10">[FeFe] hydrogenase H-cluster radical SAM maturase HydE</fullName>
    </submittedName>
</protein>
<dbReference type="AlphaFoldDB" id="A0A4Z0V6V5"/>
<feature type="binding site" evidence="7">
    <location>
        <position position="65"/>
    </location>
    <ligand>
        <name>[4Fe-4S] cluster</name>
        <dbReference type="ChEBI" id="CHEBI:49883"/>
        <note>4Fe-4S-S-AdoMet</note>
    </ligand>
</feature>
<dbReference type="SFLD" id="SFLDF00348">
    <property type="entry name" value="FeFe_hydrogenase_maturase_(Hyd"/>
    <property type="match status" value="1"/>
</dbReference>
<dbReference type="Pfam" id="PF04055">
    <property type="entry name" value="Radical_SAM"/>
    <property type="match status" value="1"/>
</dbReference>
<keyword evidence="3" id="KW-0479">Metal-binding</keyword>
<evidence type="ECO:0000313" key="11">
    <source>
        <dbReference type="Proteomes" id="UP000297635"/>
    </source>
</evidence>
<dbReference type="NCBIfam" id="TIGR03956">
    <property type="entry name" value="rSAM_HydE"/>
    <property type="match status" value="1"/>
</dbReference>
<proteinExistence type="predicted"/>
<dbReference type="InterPro" id="IPR006638">
    <property type="entry name" value="Elp3/MiaA/NifB-like_rSAM"/>
</dbReference>
<dbReference type="InterPro" id="IPR034422">
    <property type="entry name" value="HydE/PylB-like"/>
</dbReference>
<feature type="binding site" evidence="8">
    <location>
        <position position="133"/>
    </location>
    <ligand>
        <name>(3R)-3-methyl-D-ornithine</name>
        <dbReference type="ChEBI" id="CHEBI:64642"/>
    </ligand>
</feature>
<dbReference type="PROSITE" id="PS51918">
    <property type="entry name" value="RADICAL_SAM"/>
    <property type="match status" value="1"/>
</dbReference>
<evidence type="ECO:0000256" key="4">
    <source>
        <dbReference type="ARBA" id="ARBA00023004"/>
    </source>
</evidence>
<reference evidence="10 11" key="1">
    <citation type="submission" date="2019-02" db="EMBL/GenBank/DDBJ databases">
        <title>Isolation and identification of novel species under the genus Muribaculum.</title>
        <authorList>
            <person name="Miyake S."/>
            <person name="Ding Y."/>
            <person name="Low A."/>
            <person name="Soh M."/>
            <person name="Seedorf H."/>
        </authorList>
    </citation>
    <scope>NUCLEOTIDE SEQUENCE [LARGE SCALE GENOMIC DNA]</scope>
    <source>
        <strain evidence="10 11">TLL-A3</strain>
    </source>
</reference>
<comment type="caution">
    <text evidence="10">The sequence shown here is derived from an EMBL/GenBank/DDBJ whole genome shotgun (WGS) entry which is preliminary data.</text>
</comment>
<dbReference type="Gene3D" id="3.20.20.70">
    <property type="entry name" value="Aldolase class I"/>
    <property type="match status" value="1"/>
</dbReference>
<keyword evidence="1 7" id="KW-0004">4Fe-4S</keyword>
<keyword evidence="5 7" id="KW-0411">Iron-sulfur</keyword>
<feature type="binding site" evidence="8">
    <location>
        <position position="178"/>
    </location>
    <ligand>
        <name>S-adenosyl-L-methionine</name>
        <dbReference type="ChEBI" id="CHEBI:59789"/>
    </ligand>
</feature>
<dbReference type="GO" id="GO:0044272">
    <property type="term" value="P:sulfur compound biosynthetic process"/>
    <property type="evidence" value="ECO:0007669"/>
    <property type="project" value="UniProtKB-ARBA"/>
</dbReference>
<dbReference type="SMART" id="SM00729">
    <property type="entry name" value="Elp3"/>
    <property type="match status" value="1"/>
</dbReference>
<dbReference type="PANTHER" id="PTHR43726">
    <property type="entry name" value="3-METHYLORNITHINE SYNTHASE"/>
    <property type="match status" value="1"/>
</dbReference>
<evidence type="ECO:0000256" key="2">
    <source>
        <dbReference type="ARBA" id="ARBA00022691"/>
    </source>
</evidence>
<name>A0A4Z0V6V5_9BACT</name>
<dbReference type="GO" id="GO:0016740">
    <property type="term" value="F:transferase activity"/>
    <property type="evidence" value="ECO:0007669"/>
    <property type="project" value="TreeGrafter"/>
</dbReference>
<feature type="binding site" evidence="7">
    <location>
        <position position="58"/>
    </location>
    <ligand>
        <name>[4Fe-4S] cluster</name>
        <dbReference type="ChEBI" id="CHEBI:49883"/>
        <note>4Fe-4S-S-AdoMet</note>
    </ligand>
</feature>
<comment type="cofactor">
    <cofactor evidence="7">
        <name>[4Fe-4S] cluster</name>
        <dbReference type="ChEBI" id="CHEBI:49883"/>
    </cofactor>
    <text evidence="7">Binds 1 [4Fe-4S] cluster. The cluster is coordinated with 3 cysteines and an exchangeable S-adenosyl-L-methionine.</text>
</comment>
<evidence type="ECO:0000256" key="5">
    <source>
        <dbReference type="ARBA" id="ARBA00023014"/>
    </source>
</evidence>
<keyword evidence="2 7" id="KW-0949">S-adenosyl-L-methionine</keyword>
<dbReference type="PIRSF" id="PIRSF004762">
    <property type="entry name" value="CHP00423"/>
    <property type="match status" value="1"/>
</dbReference>
<evidence type="ECO:0000256" key="3">
    <source>
        <dbReference type="ARBA" id="ARBA00022723"/>
    </source>
</evidence>
<dbReference type="InterPro" id="IPR007197">
    <property type="entry name" value="rSAM"/>
</dbReference>
<dbReference type="GO" id="GO:0046872">
    <property type="term" value="F:metal ion binding"/>
    <property type="evidence" value="ECO:0007669"/>
    <property type="project" value="UniProtKB-KW"/>
</dbReference>
<evidence type="ECO:0000256" key="8">
    <source>
        <dbReference type="PIRSR" id="PIRSR004762-2"/>
    </source>
</evidence>
<dbReference type="InterPro" id="IPR010722">
    <property type="entry name" value="BATS_dom"/>
</dbReference>
<dbReference type="PANTHER" id="PTHR43726:SF1">
    <property type="entry name" value="BIOTIN SYNTHASE"/>
    <property type="match status" value="1"/>
</dbReference>